<evidence type="ECO:0000313" key="5">
    <source>
        <dbReference type="EMBL" id="AIS31165.1"/>
    </source>
</evidence>
<evidence type="ECO:0000256" key="2">
    <source>
        <dbReference type="ARBA" id="ARBA00022630"/>
    </source>
</evidence>
<dbReference type="GeneID" id="26740278"/>
<keyword evidence="2" id="KW-0285">Flavoprotein</keyword>
<dbReference type="STRING" id="2162.BRM9_0338"/>
<dbReference type="PANTHER" id="PTHR43567:SF1">
    <property type="entry name" value="FLAVOREDOXIN"/>
    <property type="match status" value="1"/>
</dbReference>
<evidence type="ECO:0000313" key="8">
    <source>
        <dbReference type="Proteomes" id="UP000062768"/>
    </source>
</evidence>
<dbReference type="InterPro" id="IPR002563">
    <property type="entry name" value="Flavin_Rdtase-like_dom"/>
</dbReference>
<dbReference type="OrthoDB" id="8522at2157"/>
<accession>A0A089ZE92</accession>
<reference evidence="6" key="2">
    <citation type="submission" date="2014-09" db="EMBL/GenBank/DDBJ databases">
        <authorList>
            <person name="Bishop-Lilly K.A."/>
            <person name="Broomall S.M."/>
            <person name="Chain P.S."/>
            <person name="Chertkov O."/>
            <person name="Coyne S.R."/>
            <person name="Daligault H.E."/>
            <person name="Davenport K.W."/>
            <person name="Erkkila T."/>
            <person name="Frey K.G."/>
            <person name="Gibbons H.S."/>
            <person name="Gu W."/>
            <person name="Jaissle J."/>
            <person name="Johnson S.L."/>
            <person name="Koroleva G.I."/>
            <person name="Ladner J.T."/>
            <person name="Lo C.-C."/>
            <person name="Minogue T.D."/>
            <person name="Munk C."/>
            <person name="Palacios G.F."/>
            <person name="Redden C.L."/>
            <person name="Rosenzweig C.N."/>
            <person name="Scholz M.B."/>
            <person name="Teshima H."/>
            <person name="Xu Y."/>
        </authorList>
    </citation>
    <scope>NUCLEOTIDE SEQUENCE</scope>
    <source>
        <strain evidence="6">Mb9</strain>
    </source>
</reference>
<keyword evidence="8" id="KW-1185">Reference proteome</keyword>
<comment type="similarity">
    <text evidence="3">Belongs to the flavoredoxin family.</text>
</comment>
<dbReference type="InterPro" id="IPR012349">
    <property type="entry name" value="Split_barrel_FMN-bd"/>
</dbReference>
<sequence>MKKSLGAKTITYPTPVFVVGTYDAEGKPNVMTAAWGGISCSDPPCISISLREATYTYHSILESKAFTISIPAEDHVQEADYFGIASGRDVDKFQATGLTPVKSEVVNAPYVGEFPFVVECELLQHVKIGLHTQFIGEIKDVKVDESLTEGDNSLIERIKPLIYTPDYPAYYGVGEMVERAFSAGRQIKPG</sequence>
<name>A0A089ZE92_METFO</name>
<dbReference type="EMBL" id="LN734822">
    <property type="protein sequence ID" value="CEL25672.1"/>
    <property type="molecule type" value="Genomic_DNA"/>
</dbReference>
<dbReference type="InterPro" id="IPR052174">
    <property type="entry name" value="Flavoredoxin"/>
</dbReference>
<evidence type="ECO:0000259" key="4">
    <source>
        <dbReference type="SMART" id="SM00903"/>
    </source>
</evidence>
<evidence type="ECO:0000313" key="6">
    <source>
        <dbReference type="EMBL" id="CEL25672.1"/>
    </source>
</evidence>
<dbReference type="Gene3D" id="2.30.110.10">
    <property type="entry name" value="Electron Transport, Fmn-binding Protein, Chain A"/>
    <property type="match status" value="1"/>
</dbReference>
<evidence type="ECO:0000256" key="3">
    <source>
        <dbReference type="ARBA" id="ARBA00038054"/>
    </source>
</evidence>
<dbReference type="SMART" id="SM00903">
    <property type="entry name" value="Flavin_Reduct"/>
    <property type="match status" value="1"/>
</dbReference>
<protein>
    <submittedName>
        <fullName evidence="5">Flavin reductase domain-containing protein</fullName>
    </submittedName>
</protein>
<dbReference type="PANTHER" id="PTHR43567">
    <property type="entry name" value="FLAVOREDOXIN-RELATED-RELATED"/>
    <property type="match status" value="1"/>
</dbReference>
<dbReference type="AlphaFoldDB" id="A0A089ZE92"/>
<dbReference type="GO" id="GO:0010181">
    <property type="term" value="F:FMN binding"/>
    <property type="evidence" value="ECO:0007669"/>
    <property type="project" value="InterPro"/>
</dbReference>
<dbReference type="RefSeq" id="WP_048084561.1">
    <property type="nucleotide sequence ID" value="NZ_CALCVY010000244.1"/>
</dbReference>
<dbReference type="PATRIC" id="fig|2162.10.peg.2123"/>
<gene>
    <name evidence="5" type="ORF">BRM9_0338</name>
    <name evidence="6" type="ORF">MB9_2045</name>
</gene>
<reference evidence="5" key="1">
    <citation type="submission" date="2013-12" db="EMBL/GenBank/DDBJ databases">
        <title>The complete genome sequence of Methanobacterium sp. BRM9.</title>
        <authorList>
            <consortium name="Pastoral Greenhouse Gas Research Consortium"/>
            <person name="Kelly W.J."/>
            <person name="Leahy S.C."/>
            <person name="Perry R."/>
            <person name="Li D."/>
            <person name="Altermann E."/>
            <person name="Lambie S.C."/>
            <person name="Attwood G.T."/>
        </authorList>
    </citation>
    <scope>NUCLEOTIDE SEQUENCE [LARGE SCALE GENOMIC DNA]</scope>
    <source>
        <strain evidence="5">BRM9</strain>
    </source>
</reference>
<dbReference type="Proteomes" id="UP000062768">
    <property type="component" value="Chromosome I"/>
</dbReference>
<dbReference type="SUPFAM" id="SSF50475">
    <property type="entry name" value="FMN-binding split barrel"/>
    <property type="match status" value="1"/>
</dbReference>
<dbReference type="Pfam" id="PF01613">
    <property type="entry name" value="Flavin_Reduct"/>
    <property type="match status" value="1"/>
</dbReference>
<feature type="domain" description="Flavin reductase like" evidence="4">
    <location>
        <begin position="9"/>
        <end position="163"/>
    </location>
</feature>
<dbReference type="KEGG" id="mfc:BRM9_0338"/>
<dbReference type="EMBL" id="CP006933">
    <property type="protein sequence ID" value="AIS31165.1"/>
    <property type="molecule type" value="Genomic_DNA"/>
</dbReference>
<comment type="cofactor">
    <cofactor evidence="1">
        <name>FMN</name>
        <dbReference type="ChEBI" id="CHEBI:58210"/>
    </cofactor>
</comment>
<organism evidence="5 7">
    <name type="scientific">Methanobacterium formicicum</name>
    <dbReference type="NCBI Taxonomy" id="2162"/>
    <lineage>
        <taxon>Archaea</taxon>
        <taxon>Methanobacteriati</taxon>
        <taxon>Methanobacteriota</taxon>
        <taxon>Methanomada group</taxon>
        <taxon>Methanobacteria</taxon>
        <taxon>Methanobacteriales</taxon>
        <taxon>Methanobacteriaceae</taxon>
        <taxon>Methanobacterium</taxon>
    </lineage>
</organism>
<proteinExistence type="inferred from homology"/>
<dbReference type="Proteomes" id="UP000029661">
    <property type="component" value="Chromosome"/>
</dbReference>
<evidence type="ECO:0000313" key="7">
    <source>
        <dbReference type="Proteomes" id="UP000029661"/>
    </source>
</evidence>
<evidence type="ECO:0000256" key="1">
    <source>
        <dbReference type="ARBA" id="ARBA00001917"/>
    </source>
</evidence>